<keyword evidence="1" id="KW-0805">Transcription regulation</keyword>
<dbReference type="EMBL" id="DVOF01000177">
    <property type="protein sequence ID" value="HIV03124.1"/>
    <property type="molecule type" value="Genomic_DNA"/>
</dbReference>
<name>A0A9D1NI90_9FIRM</name>
<dbReference type="Pfam" id="PF01380">
    <property type="entry name" value="SIS"/>
    <property type="match status" value="1"/>
</dbReference>
<protein>
    <submittedName>
        <fullName evidence="6">MurR/RpiR family transcriptional regulator</fullName>
    </submittedName>
</protein>
<dbReference type="InterPro" id="IPR036388">
    <property type="entry name" value="WH-like_DNA-bd_sf"/>
</dbReference>
<dbReference type="PANTHER" id="PTHR30514">
    <property type="entry name" value="GLUCOKINASE"/>
    <property type="match status" value="1"/>
</dbReference>
<reference evidence="6" key="1">
    <citation type="submission" date="2020-10" db="EMBL/GenBank/DDBJ databases">
        <authorList>
            <person name="Gilroy R."/>
        </authorList>
    </citation>
    <scope>NUCLEOTIDE SEQUENCE</scope>
    <source>
        <strain evidence="6">4920</strain>
    </source>
</reference>
<dbReference type="InterPro" id="IPR009057">
    <property type="entry name" value="Homeodomain-like_sf"/>
</dbReference>
<dbReference type="CDD" id="cd05013">
    <property type="entry name" value="SIS_RpiR"/>
    <property type="match status" value="1"/>
</dbReference>
<accession>A0A9D1NI90</accession>
<reference evidence="6" key="2">
    <citation type="journal article" date="2021" name="PeerJ">
        <title>Extensive microbial diversity within the chicken gut microbiome revealed by metagenomics and culture.</title>
        <authorList>
            <person name="Gilroy R."/>
            <person name="Ravi A."/>
            <person name="Getino M."/>
            <person name="Pursley I."/>
            <person name="Horton D.L."/>
            <person name="Alikhan N.F."/>
            <person name="Baker D."/>
            <person name="Gharbi K."/>
            <person name="Hall N."/>
            <person name="Watson M."/>
            <person name="Adriaenssens E.M."/>
            <person name="Foster-Nyarko E."/>
            <person name="Jarju S."/>
            <person name="Secka A."/>
            <person name="Antonio M."/>
            <person name="Oren A."/>
            <person name="Chaudhuri R.R."/>
            <person name="La Ragione R."/>
            <person name="Hildebrand F."/>
            <person name="Pallen M.J."/>
        </authorList>
    </citation>
    <scope>NUCLEOTIDE SEQUENCE</scope>
    <source>
        <strain evidence="6">4920</strain>
    </source>
</reference>
<keyword evidence="2" id="KW-0238">DNA-binding</keyword>
<dbReference type="PROSITE" id="PS51071">
    <property type="entry name" value="HTH_RPIR"/>
    <property type="match status" value="1"/>
</dbReference>
<evidence type="ECO:0000259" key="5">
    <source>
        <dbReference type="PROSITE" id="PS51464"/>
    </source>
</evidence>
<dbReference type="GO" id="GO:0097367">
    <property type="term" value="F:carbohydrate derivative binding"/>
    <property type="evidence" value="ECO:0007669"/>
    <property type="project" value="InterPro"/>
</dbReference>
<proteinExistence type="predicted"/>
<feature type="domain" description="SIS" evidence="5">
    <location>
        <begin position="127"/>
        <end position="276"/>
    </location>
</feature>
<gene>
    <name evidence="6" type="ORF">IAC74_06075</name>
</gene>
<feature type="domain" description="HTH rpiR-type" evidence="4">
    <location>
        <begin position="5"/>
        <end position="81"/>
    </location>
</feature>
<organism evidence="6 7">
    <name type="scientific">Candidatus Aphodoplasma excrementigallinarum</name>
    <dbReference type="NCBI Taxonomy" id="2840673"/>
    <lineage>
        <taxon>Bacteria</taxon>
        <taxon>Bacillati</taxon>
        <taxon>Bacillota</taxon>
        <taxon>Clostridia</taxon>
        <taxon>Eubacteriales</taxon>
        <taxon>Candidatus Aphodoplasma</taxon>
    </lineage>
</organism>
<dbReference type="AlphaFoldDB" id="A0A9D1NI90"/>
<evidence type="ECO:0000313" key="7">
    <source>
        <dbReference type="Proteomes" id="UP000886743"/>
    </source>
</evidence>
<sequence>MEQHDNLLNRIRERMDTFSKGQRRIAEFILSQYDKAAYITAAKLGATVGVSESTVVRFASELGYDGYPGMQRELRAMIRTRLTAAQRVGVASDRIAKGDILQSVLEADMENLRASLAEIDKDEFEQIAEAVVNAKTVYIIGVRSSASLAMFLSFYLNLICGNVRHVQTSTASELFEQIFRIGEGDVLIGISFPRYSKRTLKAIHYAKSRNATVISITDSKASPIAQAADMPLIARSDMASFVDSLVAPLSVINALIVAISMKKQSEVVATFEKLEKIWDEYQVYEKFDTEGN</sequence>
<dbReference type="SUPFAM" id="SSF46689">
    <property type="entry name" value="Homeodomain-like"/>
    <property type="match status" value="1"/>
</dbReference>
<dbReference type="SUPFAM" id="SSF53697">
    <property type="entry name" value="SIS domain"/>
    <property type="match status" value="1"/>
</dbReference>
<dbReference type="GO" id="GO:0003700">
    <property type="term" value="F:DNA-binding transcription factor activity"/>
    <property type="evidence" value="ECO:0007669"/>
    <property type="project" value="InterPro"/>
</dbReference>
<dbReference type="Gene3D" id="3.40.50.10490">
    <property type="entry name" value="Glucose-6-phosphate isomerase like protein, domain 1"/>
    <property type="match status" value="1"/>
</dbReference>
<dbReference type="Proteomes" id="UP000886743">
    <property type="component" value="Unassembled WGS sequence"/>
</dbReference>
<dbReference type="InterPro" id="IPR035472">
    <property type="entry name" value="RpiR-like_SIS"/>
</dbReference>
<evidence type="ECO:0000256" key="3">
    <source>
        <dbReference type="ARBA" id="ARBA00023163"/>
    </source>
</evidence>
<comment type="caution">
    <text evidence="6">The sequence shown here is derived from an EMBL/GenBank/DDBJ whole genome shotgun (WGS) entry which is preliminary data.</text>
</comment>
<evidence type="ECO:0000313" key="6">
    <source>
        <dbReference type="EMBL" id="HIV03124.1"/>
    </source>
</evidence>
<keyword evidence="3" id="KW-0804">Transcription</keyword>
<dbReference type="Pfam" id="PF01418">
    <property type="entry name" value="HTH_6"/>
    <property type="match status" value="1"/>
</dbReference>
<dbReference type="PANTHER" id="PTHR30514:SF18">
    <property type="entry name" value="RPIR-FAMILY TRANSCRIPTIONAL REGULATOR"/>
    <property type="match status" value="1"/>
</dbReference>
<dbReference type="InterPro" id="IPR046348">
    <property type="entry name" value="SIS_dom_sf"/>
</dbReference>
<evidence type="ECO:0000256" key="1">
    <source>
        <dbReference type="ARBA" id="ARBA00023015"/>
    </source>
</evidence>
<dbReference type="GO" id="GO:1901135">
    <property type="term" value="P:carbohydrate derivative metabolic process"/>
    <property type="evidence" value="ECO:0007669"/>
    <property type="project" value="InterPro"/>
</dbReference>
<dbReference type="PROSITE" id="PS51464">
    <property type="entry name" value="SIS"/>
    <property type="match status" value="1"/>
</dbReference>
<dbReference type="InterPro" id="IPR047640">
    <property type="entry name" value="RpiR-like"/>
</dbReference>
<dbReference type="Gene3D" id="1.10.10.10">
    <property type="entry name" value="Winged helix-like DNA-binding domain superfamily/Winged helix DNA-binding domain"/>
    <property type="match status" value="1"/>
</dbReference>
<evidence type="ECO:0000259" key="4">
    <source>
        <dbReference type="PROSITE" id="PS51071"/>
    </source>
</evidence>
<evidence type="ECO:0000256" key="2">
    <source>
        <dbReference type="ARBA" id="ARBA00023125"/>
    </source>
</evidence>
<dbReference type="GO" id="GO:0003677">
    <property type="term" value="F:DNA binding"/>
    <property type="evidence" value="ECO:0007669"/>
    <property type="project" value="UniProtKB-KW"/>
</dbReference>
<dbReference type="InterPro" id="IPR000281">
    <property type="entry name" value="HTH_RpiR"/>
</dbReference>
<dbReference type="InterPro" id="IPR001347">
    <property type="entry name" value="SIS_dom"/>
</dbReference>